<feature type="transmembrane region" description="Helical" evidence="1">
    <location>
        <begin position="541"/>
        <end position="560"/>
    </location>
</feature>
<dbReference type="Proteomes" id="UP000253919">
    <property type="component" value="Unassembled WGS sequence"/>
</dbReference>
<comment type="caution">
    <text evidence="4">The sequence shown here is derived from an EMBL/GenBank/DDBJ whole genome shotgun (WGS) entry which is preliminary data.</text>
</comment>
<sequence>MVDNNKAAATSSRKQKDVTQFLILIGAVVLLNIVSAFYFFRLDLTQDKRYTMAPATRQLLEELPQPVHVDVYLEGEFPAGFKRLQGAVRETLEEFRIYSSNFSYSFIDPSAGTDLKKRNQLYTNLALKGIQPTNLFATEGDKKVEKLIFPGAIFSANGKEEPVMLLKGNQAASPDQRLNQSIEGLEFEMASAIRKLATTNRKRIGIVEGHGELNNLEAADFITSLQKYYDVYRVDINKVPNLQSLSALVIAKPTRPYSEIEKFKIDQYLMQGGNAIFFLDAVKAEMDSIPAQGYLAFPYNLNLDDMLFKYGVRVNANLVQDINSGQIPIVTGMFGNKPQTQLLNWRYFPLINTFSQHPITRNLDAVYGKFMSTLDSVRVKAIRKTPLMYTSRYTKILAPPVSISLNEARVNIKPSLYNKGPQAVGYLLEGNFTSLYTNRPLPTGLPASTPRAITTGKPAKIIIFSDGDIIQNEVNRKTSQPFELGYDRFMRTRFANKDLVMNAMEYLLDNSGLINVRAKQITLRPLDKIRIKEERSRWQSINLAGPLVLLILFGLGKYYFRQRKYAA</sequence>
<accession>A0A369QCC0</accession>
<dbReference type="EMBL" id="QASA01000001">
    <property type="protein sequence ID" value="RDC61990.1"/>
    <property type="molecule type" value="Genomic_DNA"/>
</dbReference>
<keyword evidence="1" id="KW-1133">Transmembrane helix</keyword>
<proteinExistence type="predicted"/>
<dbReference type="Pfam" id="PF23357">
    <property type="entry name" value="DUF7088"/>
    <property type="match status" value="1"/>
</dbReference>
<dbReference type="NCBIfam" id="TIGR03521">
    <property type="entry name" value="GldG"/>
    <property type="match status" value="1"/>
</dbReference>
<gene>
    <name evidence="4" type="ORF">AHMF7616_00580</name>
</gene>
<dbReference type="InterPro" id="IPR019863">
    <property type="entry name" value="Motility-assoc_ABC-rel_GldG"/>
</dbReference>
<dbReference type="RefSeq" id="WP_115371496.1">
    <property type="nucleotide sequence ID" value="NZ_QASA01000001.1"/>
</dbReference>
<evidence type="ECO:0000259" key="2">
    <source>
        <dbReference type="Pfam" id="PF09822"/>
    </source>
</evidence>
<dbReference type="AlphaFoldDB" id="A0A369QCC0"/>
<keyword evidence="5" id="KW-1185">Reference proteome</keyword>
<evidence type="ECO:0000256" key="1">
    <source>
        <dbReference type="SAM" id="Phobius"/>
    </source>
</evidence>
<evidence type="ECO:0000313" key="5">
    <source>
        <dbReference type="Proteomes" id="UP000253919"/>
    </source>
</evidence>
<dbReference type="OrthoDB" id="9777219at2"/>
<keyword evidence="1" id="KW-0472">Membrane</keyword>
<feature type="domain" description="DUF7088" evidence="3">
    <location>
        <begin position="46"/>
        <end position="155"/>
    </location>
</feature>
<feature type="transmembrane region" description="Helical" evidence="1">
    <location>
        <begin position="21"/>
        <end position="40"/>
    </location>
</feature>
<evidence type="ECO:0000259" key="3">
    <source>
        <dbReference type="Pfam" id="PF23357"/>
    </source>
</evidence>
<keyword evidence="1" id="KW-0812">Transmembrane</keyword>
<dbReference type="InterPro" id="IPR055396">
    <property type="entry name" value="DUF7088"/>
</dbReference>
<protein>
    <submittedName>
        <fullName evidence="4">Uncharacterized protein</fullName>
    </submittedName>
</protein>
<reference evidence="4 5" key="1">
    <citation type="submission" date="2018-04" db="EMBL/GenBank/DDBJ databases">
        <title>Adhaeribacter sp. HMF7616 genome sequencing and assembly.</title>
        <authorList>
            <person name="Kang H."/>
            <person name="Kang J."/>
            <person name="Cha I."/>
            <person name="Kim H."/>
            <person name="Joh K."/>
        </authorList>
    </citation>
    <scope>NUCLEOTIDE SEQUENCE [LARGE SCALE GENOMIC DNA]</scope>
    <source>
        <strain evidence="4 5">HMF7616</strain>
    </source>
</reference>
<dbReference type="Pfam" id="PF09822">
    <property type="entry name" value="ABC_transp_aux"/>
    <property type="match status" value="1"/>
</dbReference>
<dbReference type="InterPro" id="IPR019196">
    <property type="entry name" value="ABC_transp_unknown"/>
</dbReference>
<organism evidence="4 5">
    <name type="scientific">Adhaeribacter pallidiroseus</name>
    <dbReference type="NCBI Taxonomy" id="2072847"/>
    <lineage>
        <taxon>Bacteria</taxon>
        <taxon>Pseudomonadati</taxon>
        <taxon>Bacteroidota</taxon>
        <taxon>Cytophagia</taxon>
        <taxon>Cytophagales</taxon>
        <taxon>Hymenobacteraceae</taxon>
        <taxon>Adhaeribacter</taxon>
    </lineage>
</organism>
<evidence type="ECO:0000313" key="4">
    <source>
        <dbReference type="EMBL" id="RDC61990.1"/>
    </source>
</evidence>
<name>A0A369QCC0_9BACT</name>
<feature type="domain" description="ABC-type uncharacterised transport system" evidence="2">
    <location>
        <begin position="201"/>
        <end position="503"/>
    </location>
</feature>